<evidence type="ECO:0000313" key="1">
    <source>
        <dbReference type="EMBL" id="TGL82897.1"/>
    </source>
</evidence>
<dbReference type="RefSeq" id="WP_135572262.1">
    <property type="nucleotide sequence ID" value="NZ_RQGK01000034.1"/>
</dbReference>
<protein>
    <submittedName>
        <fullName evidence="1">Uncharacterized protein</fullName>
    </submittedName>
</protein>
<accession>A0A6N4QN31</accession>
<name>A0A6N4QN31_9LEPT</name>
<gene>
    <name evidence="1" type="ORF">EHQ83_13230</name>
</gene>
<organism evidence="1 2">
    <name type="scientific">Leptospira yasudae</name>
    <dbReference type="NCBI Taxonomy" id="2202201"/>
    <lineage>
        <taxon>Bacteria</taxon>
        <taxon>Pseudomonadati</taxon>
        <taxon>Spirochaetota</taxon>
        <taxon>Spirochaetia</taxon>
        <taxon>Leptospirales</taxon>
        <taxon>Leptospiraceae</taxon>
        <taxon>Leptospira</taxon>
    </lineage>
</organism>
<evidence type="ECO:0000313" key="2">
    <source>
        <dbReference type="Proteomes" id="UP000297613"/>
    </source>
</evidence>
<dbReference type="AlphaFoldDB" id="A0A6N4QN31"/>
<dbReference type="EMBL" id="RQGM01000052">
    <property type="protein sequence ID" value="TGL82897.1"/>
    <property type="molecule type" value="Genomic_DNA"/>
</dbReference>
<dbReference type="Proteomes" id="UP000297613">
    <property type="component" value="Unassembled WGS sequence"/>
</dbReference>
<proteinExistence type="predicted"/>
<comment type="caution">
    <text evidence="1">The sequence shown here is derived from an EMBL/GenBank/DDBJ whole genome shotgun (WGS) entry which is preliminary data.</text>
</comment>
<sequence length="453" mass="51657">MRQIHFLTEAELKRRLDRETFTNLFETSEPTEAALKEFFAQLKTWAEEQNAKYCIAFSESWFERFELLETEKSPTRSITNLSKIVNPPFAGVPSKFFPAFVWGESLYFPFANEESTLSSKIAMMEEKIEVEAKQKTKSTRNASIYRLEFQILAGDSFGLEQILDLDIPASLVEKIVERDGEFFLLTPKLNGTRALFAIYLLSTISEKIEFNFSKVTIDLSVDRAVLPIWFKRSGAALAGIDAENSPGFRSGNFPSLEIAASPWLSASFLFLVLNSSFLDAWENAGTNGSAMGGAASETSGGGFETRLPMDLQTETPTSFPRSGRNESWRDLTEHRFASRVSRHAGEEENFYHTLLQKEYETSKNILDSTLETRKEELEEFEIPELLDRLKAVQDSSQTISFHEAAREDWKTIQSEIMNTVLERWKEHKELTTKKIEEISSASAWKNLIEIWKS</sequence>
<reference evidence="1 2" key="1">
    <citation type="journal article" date="2019" name="PLoS Negl. Trop. Dis.">
        <title>Revisiting the worldwide diversity of Leptospira species in the environment.</title>
        <authorList>
            <person name="Vincent A.T."/>
            <person name="Schiettekatte O."/>
            <person name="Bourhy P."/>
            <person name="Veyrier F.J."/>
            <person name="Picardeau M."/>
        </authorList>
    </citation>
    <scope>NUCLEOTIDE SEQUENCE [LARGE SCALE GENOMIC DNA]</scope>
    <source>
        <strain evidence="1 2">201702445</strain>
    </source>
</reference>